<organism evidence="4 5">
    <name type="scientific">Parachlamydia acanthamoebae</name>
    <dbReference type="NCBI Taxonomy" id="83552"/>
    <lineage>
        <taxon>Bacteria</taxon>
        <taxon>Pseudomonadati</taxon>
        <taxon>Chlamydiota</taxon>
        <taxon>Chlamydiia</taxon>
        <taxon>Parachlamydiales</taxon>
        <taxon>Parachlamydiaceae</taxon>
        <taxon>Parachlamydia</taxon>
    </lineage>
</organism>
<dbReference type="PANTHER" id="PTHR34654:SF1">
    <property type="entry name" value="RNA-BINDING PROTEIN KHPA"/>
    <property type="match status" value="1"/>
</dbReference>
<dbReference type="Proteomes" id="UP000031307">
    <property type="component" value="Unassembled WGS sequence"/>
</dbReference>
<dbReference type="HAMAP" id="MF_00088">
    <property type="entry name" value="KhpA"/>
    <property type="match status" value="1"/>
</dbReference>
<dbReference type="InterPro" id="IPR009019">
    <property type="entry name" value="KH_sf_prok-type"/>
</dbReference>
<dbReference type="GO" id="GO:0003723">
    <property type="term" value="F:RNA binding"/>
    <property type="evidence" value="ECO:0007669"/>
    <property type="project" value="UniProtKB-UniRule"/>
</dbReference>
<keyword evidence="2 3" id="KW-0694">RNA-binding</keyword>
<keyword evidence="1 3" id="KW-0963">Cytoplasm</keyword>
<reference evidence="4 5" key="1">
    <citation type="journal article" date="2014" name="Mol. Biol. Evol.">
        <title>Massive expansion of Ubiquitination-related gene families within the Chlamydiae.</title>
        <authorList>
            <person name="Domman D."/>
            <person name="Collingro A."/>
            <person name="Lagkouvardos I."/>
            <person name="Gehre L."/>
            <person name="Weinmaier T."/>
            <person name="Rattei T."/>
            <person name="Subtil A."/>
            <person name="Horn M."/>
        </authorList>
    </citation>
    <scope>NUCLEOTIDE SEQUENCE [LARGE SCALE GENOMIC DNA]</scope>
    <source>
        <strain evidence="4 5">OEW1</strain>
    </source>
</reference>
<dbReference type="CDD" id="cd22533">
    <property type="entry name" value="KH-II_YlqC-like"/>
    <property type="match status" value="1"/>
</dbReference>
<evidence type="ECO:0000256" key="2">
    <source>
        <dbReference type="ARBA" id="ARBA00022884"/>
    </source>
</evidence>
<dbReference type="InterPro" id="IPR015946">
    <property type="entry name" value="KH_dom-like_a/b"/>
</dbReference>
<sequence length="76" mass="8407">MKEFIEYLVKNLVEDPQSVSVNCYEGEPGVIVEIRVSQGDVGKVVGRKGMTIKALRTIASMVCARLGLKVRLELIE</sequence>
<dbReference type="SUPFAM" id="SSF54814">
    <property type="entry name" value="Prokaryotic type KH domain (KH-domain type II)"/>
    <property type="match status" value="1"/>
</dbReference>
<evidence type="ECO:0000313" key="4">
    <source>
        <dbReference type="EMBL" id="KIA77947.1"/>
    </source>
</evidence>
<comment type="function">
    <text evidence="3">A probable RNA-binding protein.</text>
</comment>
<comment type="caution">
    <text evidence="4">The sequence shown here is derived from an EMBL/GenBank/DDBJ whole genome shotgun (WGS) entry which is preliminary data.</text>
</comment>
<evidence type="ECO:0000313" key="5">
    <source>
        <dbReference type="Proteomes" id="UP000031307"/>
    </source>
</evidence>
<comment type="similarity">
    <text evidence="3">Belongs to the KhpA RNA-binding protein family.</text>
</comment>
<evidence type="ECO:0000256" key="1">
    <source>
        <dbReference type="ARBA" id="ARBA00022490"/>
    </source>
</evidence>
<protein>
    <recommendedName>
        <fullName evidence="3">RNA-binding protein KhpA</fullName>
    </recommendedName>
    <alternativeName>
        <fullName evidence="3">KH-domain protein A</fullName>
    </alternativeName>
</protein>
<accession>A0A0C1E9W7</accession>
<name>A0A0C1E9W7_9BACT</name>
<dbReference type="InterPro" id="IPR020627">
    <property type="entry name" value="KhpA"/>
</dbReference>
<dbReference type="PANTHER" id="PTHR34654">
    <property type="entry name" value="UPF0109 PROTEIN SCO5592"/>
    <property type="match status" value="1"/>
</dbReference>
<dbReference type="AlphaFoldDB" id="A0A0C1E9W7"/>
<dbReference type="RefSeq" id="WP_006340850.1">
    <property type="nucleotide sequence ID" value="NZ_BAWW01000005.1"/>
</dbReference>
<dbReference type="OMA" id="GAKNNAR"/>
<dbReference type="EMBL" id="JSAM01000051">
    <property type="protein sequence ID" value="KIA77947.1"/>
    <property type="molecule type" value="Genomic_DNA"/>
</dbReference>
<proteinExistence type="inferred from homology"/>
<gene>
    <name evidence="3" type="primary">khpA</name>
    <name evidence="4" type="ORF">DB43_FG00060</name>
</gene>
<dbReference type="Pfam" id="PF13083">
    <property type="entry name" value="KH_KhpA-B"/>
    <property type="match status" value="1"/>
</dbReference>
<comment type="subcellular location">
    <subcellularLocation>
        <location evidence="3">Cytoplasm</location>
    </subcellularLocation>
</comment>
<evidence type="ECO:0000256" key="3">
    <source>
        <dbReference type="HAMAP-Rule" id="MF_00088"/>
    </source>
</evidence>
<dbReference type="GO" id="GO:0005737">
    <property type="term" value="C:cytoplasm"/>
    <property type="evidence" value="ECO:0007669"/>
    <property type="project" value="UniProtKB-SubCell"/>
</dbReference>
<dbReference type="PROSITE" id="PS50084">
    <property type="entry name" value="KH_TYPE_1"/>
    <property type="match status" value="1"/>
</dbReference>
<dbReference type="PATRIC" id="fig|83552.4.peg.836"/>
<dbReference type="Gene3D" id="3.30.300.20">
    <property type="match status" value="1"/>
</dbReference>